<gene>
    <name evidence="1" type="ORF">A2131_02795</name>
</gene>
<accession>A0A1G2K1M8</accession>
<dbReference type="InterPro" id="IPR015943">
    <property type="entry name" value="WD40/YVTN_repeat-like_dom_sf"/>
</dbReference>
<feature type="non-terminal residue" evidence="1">
    <location>
        <position position="1"/>
    </location>
</feature>
<sequence>SPSGETAIALAPQIVEAGTTTASTTATTTVPSVEPPTILEPGAGTSTFATTTLIFLGAAEPNRIIREIITNASTTSDTDGAWMLALFSLPEGTTTLTFFAEDFAGNISSGTPRIIFIYLPEATSSPPDDTPPPALVGPIPGPLVGDIAEIPMLYSPKSLVITNDGAKALIADGNRISELELASGRVRIVARGLENPTRMAIEASGETALLLEAGKPEFPGDPIGRILRVNILTGEKTILATGFINPRGIAIEREGETALVRTDSGIYRLDLLTGSTTLFAYTNINGDIAVGPGATQAFFLTEEIFQGLGVIKKIDLATDEVTTIAGPLEGSIRGDAIELSPDGTFALVIVSAGDSGIKKIDLATGEESYLFSTGPAPFGSYSITDIALSPDASEVFFWWTSPNEGLMLSSINLTNREFKTIARARAPRAIAITQNGSSIITASPTYFGWYFDEVELENGIGTRLAGFAENAISFALFPSDTEIVTTNVSYDFISSIKRINLTTGLISTIATNLPSQAIYIAIEPNGETALVSTIGMLLRVNLTTGETTVIADQIDGAGPIAIDSTGANAFLASSNGITTSLLRVDLASGTTTRIADMDAVGVLAGIGLDPDGENAVVGSAGALVRVNLLTGETTPILSMLCEEASIRNMALESTGETALVTHDTCGLVRVRVK</sequence>
<evidence type="ECO:0000313" key="1">
    <source>
        <dbReference type="EMBL" id="OGZ93316.1"/>
    </source>
</evidence>
<dbReference type="Proteomes" id="UP000177392">
    <property type="component" value="Unassembled WGS sequence"/>
</dbReference>
<name>A0A1G2K1M8_9BACT</name>
<reference evidence="1 2" key="1">
    <citation type="journal article" date="2016" name="Nat. Commun.">
        <title>Thousands of microbial genomes shed light on interconnected biogeochemical processes in an aquifer system.</title>
        <authorList>
            <person name="Anantharaman K."/>
            <person name="Brown C.T."/>
            <person name="Hug L.A."/>
            <person name="Sharon I."/>
            <person name="Castelle C.J."/>
            <person name="Probst A.J."/>
            <person name="Thomas B.C."/>
            <person name="Singh A."/>
            <person name="Wilkins M.J."/>
            <person name="Karaoz U."/>
            <person name="Brodie E.L."/>
            <person name="Williams K.H."/>
            <person name="Hubbard S.S."/>
            <person name="Banfield J.F."/>
        </authorList>
    </citation>
    <scope>NUCLEOTIDE SEQUENCE [LARGE SCALE GENOMIC DNA]</scope>
</reference>
<organism evidence="1 2">
    <name type="scientific">Candidatus Sungbacteria bacterium GWC2_49_10</name>
    <dbReference type="NCBI Taxonomy" id="1802263"/>
    <lineage>
        <taxon>Bacteria</taxon>
        <taxon>Candidatus Sungiibacteriota</taxon>
    </lineage>
</organism>
<protein>
    <recommendedName>
        <fullName evidence="3">Bacterial Ig-like domain-containing protein</fullName>
    </recommendedName>
</protein>
<evidence type="ECO:0000313" key="2">
    <source>
        <dbReference type="Proteomes" id="UP000177392"/>
    </source>
</evidence>
<dbReference type="InterPro" id="IPR011044">
    <property type="entry name" value="Quino_amine_DH_bsu"/>
</dbReference>
<proteinExistence type="predicted"/>
<dbReference type="EMBL" id="MHQB01000040">
    <property type="protein sequence ID" value="OGZ93316.1"/>
    <property type="molecule type" value="Genomic_DNA"/>
</dbReference>
<comment type="caution">
    <text evidence="1">The sequence shown here is derived from an EMBL/GenBank/DDBJ whole genome shotgun (WGS) entry which is preliminary data.</text>
</comment>
<dbReference type="SUPFAM" id="SSF50969">
    <property type="entry name" value="YVTN repeat-like/Quinoprotein amine dehydrogenase"/>
    <property type="match status" value="1"/>
</dbReference>
<dbReference type="SUPFAM" id="SSF63829">
    <property type="entry name" value="Calcium-dependent phosphotriesterase"/>
    <property type="match status" value="1"/>
</dbReference>
<dbReference type="AlphaFoldDB" id="A0A1G2K1M8"/>
<dbReference type="PANTHER" id="PTHR47197:SF3">
    <property type="entry name" value="DIHYDRO-HEME D1 DEHYDROGENASE"/>
    <property type="match status" value="1"/>
</dbReference>
<dbReference type="PANTHER" id="PTHR47197">
    <property type="entry name" value="PROTEIN NIRF"/>
    <property type="match status" value="1"/>
</dbReference>
<dbReference type="Gene3D" id="2.130.10.10">
    <property type="entry name" value="YVTN repeat-like/Quinoprotein amine dehydrogenase"/>
    <property type="match status" value="2"/>
</dbReference>
<dbReference type="InterPro" id="IPR051200">
    <property type="entry name" value="Host-pathogen_enzymatic-act"/>
</dbReference>
<evidence type="ECO:0008006" key="3">
    <source>
        <dbReference type="Google" id="ProtNLM"/>
    </source>
</evidence>